<dbReference type="GO" id="GO:0043161">
    <property type="term" value="P:proteasome-mediated ubiquitin-dependent protein catabolic process"/>
    <property type="evidence" value="ECO:0007669"/>
    <property type="project" value="TreeGrafter"/>
</dbReference>
<keyword evidence="5" id="KW-0808">Transferase</keyword>
<dbReference type="HOGENOM" id="CLU_010475_1_0_1"/>
<feature type="chain" id="PRO_5003508651" description="RING-type E3 ubiquitin transferase" evidence="16">
    <location>
        <begin position="27"/>
        <end position="757"/>
    </location>
</feature>
<accession>G8BQR4</accession>
<dbReference type="GO" id="GO:0061630">
    <property type="term" value="F:ubiquitin protein ligase activity"/>
    <property type="evidence" value="ECO:0007669"/>
    <property type="project" value="UniProtKB-EC"/>
</dbReference>
<dbReference type="InterPro" id="IPR050731">
    <property type="entry name" value="HRD1_E3_ubiq-ligases"/>
</dbReference>
<dbReference type="CDD" id="cd23117">
    <property type="entry name" value="RING-H2_TUL1-like"/>
    <property type="match status" value="1"/>
</dbReference>
<dbReference type="GO" id="GO:0044695">
    <property type="term" value="C:Dsc E3 ubiquitin ligase complex"/>
    <property type="evidence" value="ECO:0007669"/>
    <property type="project" value="EnsemblFungi"/>
</dbReference>
<keyword evidence="7" id="KW-0479">Metal-binding</keyword>
<feature type="transmembrane region" description="Helical" evidence="15">
    <location>
        <begin position="533"/>
        <end position="551"/>
    </location>
</feature>
<dbReference type="KEGG" id="tpf:TPHA_0C04260"/>
<evidence type="ECO:0000256" key="4">
    <source>
        <dbReference type="ARBA" id="ARBA00012483"/>
    </source>
</evidence>
<dbReference type="PANTHER" id="PTHR22763:SF162">
    <property type="entry name" value="TRANSMEMBRANE E3 UBIQUITIN-PROTEIN LIGASE 1"/>
    <property type="match status" value="1"/>
</dbReference>
<dbReference type="Pfam" id="PF12678">
    <property type="entry name" value="zf-rbx1"/>
    <property type="match status" value="1"/>
</dbReference>
<evidence type="ECO:0000256" key="14">
    <source>
        <dbReference type="PROSITE-ProRule" id="PRU00175"/>
    </source>
</evidence>
<evidence type="ECO:0000256" key="5">
    <source>
        <dbReference type="ARBA" id="ARBA00022679"/>
    </source>
</evidence>
<dbReference type="STRING" id="1071381.G8BQR4"/>
<dbReference type="InterPro" id="IPR001841">
    <property type="entry name" value="Znf_RING"/>
</dbReference>
<dbReference type="SMART" id="SM00184">
    <property type="entry name" value="RING"/>
    <property type="match status" value="1"/>
</dbReference>
<evidence type="ECO:0000256" key="15">
    <source>
        <dbReference type="SAM" id="Phobius"/>
    </source>
</evidence>
<evidence type="ECO:0000256" key="11">
    <source>
        <dbReference type="ARBA" id="ARBA00022833"/>
    </source>
</evidence>
<evidence type="ECO:0000256" key="8">
    <source>
        <dbReference type="ARBA" id="ARBA00022729"/>
    </source>
</evidence>
<evidence type="ECO:0000256" key="6">
    <source>
        <dbReference type="ARBA" id="ARBA00022692"/>
    </source>
</evidence>
<feature type="transmembrane region" description="Helical" evidence="15">
    <location>
        <begin position="636"/>
        <end position="654"/>
    </location>
</feature>
<dbReference type="GO" id="GO:0005794">
    <property type="term" value="C:Golgi apparatus"/>
    <property type="evidence" value="ECO:0007669"/>
    <property type="project" value="EnsemblFungi"/>
</dbReference>
<keyword evidence="19" id="KW-1185">Reference proteome</keyword>
<reference evidence="18 19" key="1">
    <citation type="journal article" date="2011" name="Proc. Natl. Acad. Sci. U.S.A.">
        <title>Evolutionary erosion of yeast sex chromosomes by mating-type switching accidents.</title>
        <authorList>
            <person name="Gordon J.L."/>
            <person name="Armisen D."/>
            <person name="Proux-Wera E."/>
            <person name="Oheigeartaigh S.S."/>
            <person name="Byrne K.P."/>
            <person name="Wolfe K.H."/>
        </authorList>
    </citation>
    <scope>NUCLEOTIDE SEQUENCE [LARGE SCALE GENOMIC DNA]</scope>
    <source>
        <strain evidence="19">ATCC 24235 / CBS 4417 / NBRC 1672 / NRRL Y-8282 / UCD 70-5</strain>
    </source>
</reference>
<dbReference type="OMA" id="LEGWMRF"/>
<keyword evidence="13 15" id="KW-0472">Membrane</keyword>
<dbReference type="GO" id="GO:0140624">
    <property type="term" value="P:EGAD pathway"/>
    <property type="evidence" value="ECO:0007669"/>
    <property type="project" value="EnsemblFungi"/>
</dbReference>
<evidence type="ECO:0000256" key="16">
    <source>
        <dbReference type="SAM" id="SignalP"/>
    </source>
</evidence>
<dbReference type="Gene3D" id="3.30.40.10">
    <property type="entry name" value="Zinc/RING finger domain, C3HC4 (zinc finger)"/>
    <property type="match status" value="1"/>
</dbReference>
<dbReference type="GO" id="GO:0016567">
    <property type="term" value="P:protein ubiquitination"/>
    <property type="evidence" value="ECO:0007669"/>
    <property type="project" value="UniProtKB-UniPathway"/>
</dbReference>
<feature type="transmembrane region" description="Helical" evidence="15">
    <location>
        <begin position="604"/>
        <end position="624"/>
    </location>
</feature>
<evidence type="ECO:0000256" key="12">
    <source>
        <dbReference type="ARBA" id="ARBA00022989"/>
    </source>
</evidence>
<protein>
    <recommendedName>
        <fullName evidence="4">RING-type E3 ubiquitin transferase</fullName>
        <ecNumber evidence="4">2.3.2.27</ecNumber>
    </recommendedName>
</protein>
<sequence length="757" mass="87048">MEIDVNTLVFITIILYIFYSTPSNEGITSEYEYNQLSLLKNQFSIEYNNFMNLTYDSNFKNITGFKLSYADAANDPNTTATYPLDGKDYNSWYANENYMLLPDSIINIINDQVWSRSNSDLSNVFPANISTTMYGSIINDANSTEHLTKIKMPIPKFYNNAEHLGDINPPIGDDYVEDDEDAYFHKENVTFTKGEVTISLTHVDKLSSKPKGRDEKYFNTQSDKWKFLETVIVFNDANENEQRTIRGKAIYDIQRGRIVSLTQSAKFHSIFAFPHYSSMAKTEKENIFKDVKQLVSEYWETLDFVETLKATDFEEWGTSGESLCEYMVFLQLEPWNQYTKEQLKIIDHELKWPTGLPANISSIPPIRIESGLIYSPDCGLKFHLDNVEGVREEIKISSARTLLLFLFFLEAVQLYLLLKQMQFTNTPSSINRVSFYTLALLQLIDATLTTVILILAIAVRPIFIASMLCLLLSFSLAYVFGIRYLVTVTSSQVNEQNVGIMTLLRRVIREENEERTVITEDLSTISSGLLGKIYFSLLAFMMFLIIASSWPKNIRKIVEYVILFITNSYWVPQIFRNTIKGISPLSARSNQNISMQRQNGIPLLWKYIVGTSVIRLLPIYYFFANPSNILRHHTDLKFVTILTLWLSIQILLLYSQDYFGSRWFLPKHAIPDGYSYHKPVLSQELLEHGASENHTVDCAICMSEVPVYVKDIPETHAVDQQSYMVTPCNHIFHTACLENWMGYKLQCPVCRAPLPPL</sequence>
<dbReference type="GO" id="GO:0008270">
    <property type="term" value="F:zinc ion binding"/>
    <property type="evidence" value="ECO:0007669"/>
    <property type="project" value="UniProtKB-KW"/>
</dbReference>
<evidence type="ECO:0000313" key="18">
    <source>
        <dbReference type="EMBL" id="CCE62576.1"/>
    </source>
</evidence>
<comment type="catalytic activity">
    <reaction evidence="1">
        <text>S-ubiquitinyl-[E2 ubiquitin-conjugating enzyme]-L-cysteine + [acceptor protein]-L-lysine = [E2 ubiquitin-conjugating enzyme]-L-cysteine + N(6)-ubiquitinyl-[acceptor protein]-L-lysine.</text>
        <dbReference type="EC" id="2.3.2.27"/>
    </reaction>
</comment>
<evidence type="ECO:0000256" key="1">
    <source>
        <dbReference type="ARBA" id="ARBA00000900"/>
    </source>
</evidence>
<evidence type="ECO:0000256" key="2">
    <source>
        <dbReference type="ARBA" id="ARBA00004127"/>
    </source>
</evidence>
<gene>
    <name evidence="18" type="primary">TPHA0C04260</name>
    <name evidence="18" type="ordered locus">TPHA_0C04260</name>
</gene>
<comment type="pathway">
    <text evidence="3">Protein modification; protein ubiquitination.</text>
</comment>
<organism evidence="18 19">
    <name type="scientific">Tetrapisispora phaffii (strain ATCC 24235 / CBS 4417 / NBRC 1672 / NRRL Y-8282 / UCD 70-5)</name>
    <name type="common">Yeast</name>
    <name type="synonym">Fabospora phaffii</name>
    <dbReference type="NCBI Taxonomy" id="1071381"/>
    <lineage>
        <taxon>Eukaryota</taxon>
        <taxon>Fungi</taxon>
        <taxon>Dikarya</taxon>
        <taxon>Ascomycota</taxon>
        <taxon>Saccharomycotina</taxon>
        <taxon>Saccharomycetes</taxon>
        <taxon>Saccharomycetales</taxon>
        <taxon>Saccharomycetaceae</taxon>
        <taxon>Tetrapisispora</taxon>
    </lineage>
</organism>
<feature type="transmembrane region" description="Helical" evidence="15">
    <location>
        <begin position="438"/>
        <end position="458"/>
    </location>
</feature>
<feature type="transmembrane region" description="Helical" evidence="15">
    <location>
        <begin position="557"/>
        <end position="575"/>
    </location>
</feature>
<dbReference type="GO" id="GO:0043162">
    <property type="term" value="P:ubiquitin-dependent protein catabolic process via the multivesicular body sorting pathway"/>
    <property type="evidence" value="ECO:0007669"/>
    <property type="project" value="EnsemblFungi"/>
</dbReference>
<dbReference type="FunFam" id="3.30.40.10:FF:000626">
    <property type="entry name" value="Transmembrane ubiquitin ligase 1"/>
    <property type="match status" value="1"/>
</dbReference>
<evidence type="ECO:0000256" key="7">
    <source>
        <dbReference type="ARBA" id="ARBA00022723"/>
    </source>
</evidence>
<evidence type="ECO:0000256" key="13">
    <source>
        <dbReference type="ARBA" id="ARBA00023136"/>
    </source>
</evidence>
<dbReference type="eggNOG" id="KOG0828">
    <property type="taxonomic scope" value="Eukaryota"/>
</dbReference>
<evidence type="ECO:0000313" key="19">
    <source>
        <dbReference type="Proteomes" id="UP000005666"/>
    </source>
</evidence>
<dbReference type="UniPathway" id="UPA00143"/>
<feature type="transmembrane region" description="Helical" evidence="15">
    <location>
        <begin position="401"/>
        <end position="418"/>
    </location>
</feature>
<proteinExistence type="predicted"/>
<evidence type="ECO:0000256" key="9">
    <source>
        <dbReference type="ARBA" id="ARBA00022771"/>
    </source>
</evidence>
<dbReference type="SUPFAM" id="SSF57850">
    <property type="entry name" value="RING/U-box"/>
    <property type="match status" value="1"/>
</dbReference>
<dbReference type="EC" id="2.3.2.27" evidence="4"/>
<keyword evidence="8 16" id="KW-0732">Signal</keyword>
<evidence type="ECO:0000256" key="3">
    <source>
        <dbReference type="ARBA" id="ARBA00004906"/>
    </source>
</evidence>
<dbReference type="InterPro" id="IPR024766">
    <property type="entry name" value="Znf_RING_H2"/>
</dbReference>
<keyword evidence="10" id="KW-0833">Ubl conjugation pathway</keyword>
<dbReference type="PROSITE" id="PS50089">
    <property type="entry name" value="ZF_RING_2"/>
    <property type="match status" value="1"/>
</dbReference>
<dbReference type="OrthoDB" id="9984778at2759"/>
<evidence type="ECO:0000259" key="17">
    <source>
        <dbReference type="PROSITE" id="PS50089"/>
    </source>
</evidence>
<evidence type="ECO:0000256" key="10">
    <source>
        <dbReference type="ARBA" id="ARBA00022786"/>
    </source>
</evidence>
<dbReference type="EMBL" id="HE612858">
    <property type="protein sequence ID" value="CCE62576.1"/>
    <property type="molecule type" value="Genomic_DNA"/>
</dbReference>
<keyword evidence="6 15" id="KW-0812">Transmembrane</keyword>
<dbReference type="AlphaFoldDB" id="G8BQR4"/>
<keyword evidence="12 15" id="KW-1133">Transmembrane helix</keyword>
<dbReference type="RefSeq" id="XP_003685010.1">
    <property type="nucleotide sequence ID" value="XM_003684962.1"/>
</dbReference>
<name>G8BQR4_TETPH</name>
<keyword evidence="11" id="KW-0862">Zinc</keyword>
<dbReference type="Proteomes" id="UP000005666">
    <property type="component" value="Chromosome 3"/>
</dbReference>
<comment type="subcellular location">
    <subcellularLocation>
        <location evidence="2">Endomembrane system</location>
        <topology evidence="2">Multi-pass membrane protein</topology>
    </subcellularLocation>
</comment>
<feature type="signal peptide" evidence="16">
    <location>
        <begin position="1"/>
        <end position="26"/>
    </location>
</feature>
<dbReference type="PANTHER" id="PTHR22763">
    <property type="entry name" value="RING ZINC FINGER PROTEIN"/>
    <property type="match status" value="1"/>
</dbReference>
<keyword evidence="9 14" id="KW-0863">Zinc-finger</keyword>
<dbReference type="InterPro" id="IPR013083">
    <property type="entry name" value="Znf_RING/FYVE/PHD"/>
</dbReference>
<dbReference type="InterPro" id="IPR021319">
    <property type="entry name" value="DUF2921"/>
</dbReference>
<dbReference type="Pfam" id="PF11145">
    <property type="entry name" value="DUF2921"/>
    <property type="match status" value="1"/>
</dbReference>
<feature type="domain" description="RING-type" evidence="17">
    <location>
        <begin position="698"/>
        <end position="751"/>
    </location>
</feature>
<feature type="transmembrane region" description="Helical" evidence="15">
    <location>
        <begin position="464"/>
        <end position="486"/>
    </location>
</feature>
<dbReference type="GeneID" id="11533959"/>